<evidence type="ECO:0000313" key="6">
    <source>
        <dbReference type="EMBL" id="CAG9565203.1"/>
    </source>
</evidence>
<dbReference type="OrthoDB" id="6357437at2759"/>
<keyword evidence="3" id="KW-0789">Thiol protease inhibitor</keyword>
<name>A0A8J2QNB1_9NEOP</name>
<comment type="caution">
    <text evidence="6">The sequence shown here is derived from an EMBL/GenBank/DDBJ whole genome shotgun (WGS) entry which is preliminary data.</text>
</comment>
<dbReference type="GO" id="GO:0004869">
    <property type="term" value="F:cysteine-type endopeptidase inhibitor activity"/>
    <property type="evidence" value="ECO:0007669"/>
    <property type="project" value="UniProtKB-KW"/>
</dbReference>
<dbReference type="EMBL" id="CAKASE010000053">
    <property type="protein sequence ID" value="CAG9565203.1"/>
    <property type="molecule type" value="Genomic_DNA"/>
</dbReference>
<evidence type="ECO:0000256" key="1">
    <source>
        <dbReference type="ARBA" id="ARBA00009403"/>
    </source>
</evidence>
<dbReference type="AlphaFoldDB" id="A0A8J2QNB1"/>
<reference evidence="6" key="1">
    <citation type="submission" date="2021-09" db="EMBL/GenBank/DDBJ databases">
        <authorList>
            <person name="Martin H S."/>
        </authorList>
    </citation>
    <scope>NUCLEOTIDE SEQUENCE</scope>
</reference>
<dbReference type="SMART" id="SM00043">
    <property type="entry name" value="CY"/>
    <property type="match status" value="2"/>
</dbReference>
<dbReference type="GO" id="GO:0005737">
    <property type="term" value="C:cytoplasm"/>
    <property type="evidence" value="ECO:0007669"/>
    <property type="project" value="TreeGrafter"/>
</dbReference>
<evidence type="ECO:0000256" key="3">
    <source>
        <dbReference type="ARBA" id="ARBA00022704"/>
    </source>
</evidence>
<gene>
    <name evidence="6" type="ORF">DCHRY22_LOCUS6097</name>
</gene>
<keyword evidence="2" id="KW-0646">Protease inhibitor</keyword>
<dbReference type="SUPFAM" id="SSF54403">
    <property type="entry name" value="Cystatin/monellin"/>
    <property type="match status" value="2"/>
</dbReference>
<dbReference type="InterPro" id="IPR046350">
    <property type="entry name" value="Cystatin_sf"/>
</dbReference>
<sequence>MVGSKTICSLLMLMVFTFTSAKTLRDSSVKDSKSNVGVVGGITKKDPTEHKYYLMAEDSLRQYEAQNNLELDNVVLRVTEASEQVVAGLLTRLHFLAIPAVCKQESHQRTANCQKTLRDSSVKTSQSDVPLPGGVVVMDPTEHKYYLMAEDSLRQYEAQNNLELDNVVLRVTKATEQVVSGLSTRLEFLAVPAVCKQESHQRTANCQVDYIQNVLLCHSELWDQPWLHRRQITVTCDNLLTGAS</sequence>
<comment type="similarity">
    <text evidence="1">Belongs to the cystatin family.</text>
</comment>
<dbReference type="GO" id="GO:0005615">
    <property type="term" value="C:extracellular space"/>
    <property type="evidence" value="ECO:0007669"/>
    <property type="project" value="TreeGrafter"/>
</dbReference>
<feature type="domain" description="Cystatin" evidence="5">
    <location>
        <begin position="130"/>
        <end position="237"/>
    </location>
</feature>
<dbReference type="PANTHER" id="PTHR46186:SF2">
    <property type="entry name" value="CYSTATIN"/>
    <property type="match status" value="1"/>
</dbReference>
<protein>
    <submittedName>
        <fullName evidence="6">(African queen) hypothetical protein</fullName>
    </submittedName>
</protein>
<dbReference type="PANTHER" id="PTHR46186">
    <property type="entry name" value="CYSTATIN"/>
    <property type="match status" value="1"/>
</dbReference>
<accession>A0A8J2QNB1</accession>
<evidence type="ECO:0000313" key="7">
    <source>
        <dbReference type="Proteomes" id="UP000789524"/>
    </source>
</evidence>
<organism evidence="6 7">
    <name type="scientific">Danaus chrysippus</name>
    <name type="common">African queen</name>
    <dbReference type="NCBI Taxonomy" id="151541"/>
    <lineage>
        <taxon>Eukaryota</taxon>
        <taxon>Metazoa</taxon>
        <taxon>Ecdysozoa</taxon>
        <taxon>Arthropoda</taxon>
        <taxon>Hexapoda</taxon>
        <taxon>Insecta</taxon>
        <taxon>Pterygota</taxon>
        <taxon>Neoptera</taxon>
        <taxon>Endopterygota</taxon>
        <taxon>Lepidoptera</taxon>
        <taxon>Glossata</taxon>
        <taxon>Ditrysia</taxon>
        <taxon>Papilionoidea</taxon>
        <taxon>Nymphalidae</taxon>
        <taxon>Danainae</taxon>
        <taxon>Danaini</taxon>
        <taxon>Danaina</taxon>
        <taxon>Danaus</taxon>
        <taxon>Anosia</taxon>
    </lineage>
</organism>
<dbReference type="CDD" id="cd00042">
    <property type="entry name" value="CY"/>
    <property type="match status" value="1"/>
</dbReference>
<evidence type="ECO:0000256" key="2">
    <source>
        <dbReference type="ARBA" id="ARBA00022690"/>
    </source>
</evidence>
<dbReference type="Gene3D" id="3.10.450.10">
    <property type="match status" value="2"/>
</dbReference>
<dbReference type="InterPro" id="IPR000010">
    <property type="entry name" value="Cystatin_dom"/>
</dbReference>
<evidence type="ECO:0000256" key="4">
    <source>
        <dbReference type="SAM" id="SignalP"/>
    </source>
</evidence>
<feature type="domain" description="Cystatin" evidence="5">
    <location>
        <begin position="37"/>
        <end position="125"/>
    </location>
</feature>
<evidence type="ECO:0000259" key="5">
    <source>
        <dbReference type="SMART" id="SM00043"/>
    </source>
</evidence>
<dbReference type="GO" id="GO:0031982">
    <property type="term" value="C:vesicle"/>
    <property type="evidence" value="ECO:0007669"/>
    <property type="project" value="TreeGrafter"/>
</dbReference>
<proteinExistence type="inferred from homology"/>
<dbReference type="Proteomes" id="UP000789524">
    <property type="component" value="Unassembled WGS sequence"/>
</dbReference>
<keyword evidence="4" id="KW-0732">Signal</keyword>
<feature type="chain" id="PRO_5035243139" evidence="4">
    <location>
        <begin position="22"/>
        <end position="244"/>
    </location>
</feature>
<feature type="signal peptide" evidence="4">
    <location>
        <begin position="1"/>
        <end position="21"/>
    </location>
</feature>
<keyword evidence="7" id="KW-1185">Reference proteome</keyword>